<organism evidence="3 4">
    <name type="scientific">Nocardioides agri</name>
    <dbReference type="NCBI Taxonomy" id="2682843"/>
    <lineage>
        <taxon>Bacteria</taxon>
        <taxon>Bacillati</taxon>
        <taxon>Actinomycetota</taxon>
        <taxon>Actinomycetes</taxon>
        <taxon>Propionibacteriales</taxon>
        <taxon>Nocardioidaceae</taxon>
        <taxon>Nocardioides</taxon>
    </lineage>
</organism>
<keyword evidence="4" id="KW-1185">Reference proteome</keyword>
<dbReference type="EMBL" id="WSEK01000004">
    <property type="protein sequence ID" value="MVQ50966.1"/>
    <property type="molecule type" value="Genomic_DNA"/>
</dbReference>
<keyword evidence="1" id="KW-0472">Membrane</keyword>
<dbReference type="Pfam" id="PF13400">
    <property type="entry name" value="Tad"/>
    <property type="match status" value="1"/>
</dbReference>
<evidence type="ECO:0000259" key="2">
    <source>
        <dbReference type="Pfam" id="PF13400"/>
    </source>
</evidence>
<name>A0A6L6XWY9_9ACTN</name>
<feature type="transmembrane region" description="Helical" evidence="1">
    <location>
        <begin position="12"/>
        <end position="31"/>
    </location>
</feature>
<proteinExistence type="predicted"/>
<evidence type="ECO:0000256" key="1">
    <source>
        <dbReference type="SAM" id="Phobius"/>
    </source>
</evidence>
<dbReference type="Proteomes" id="UP000473525">
    <property type="component" value="Unassembled WGS sequence"/>
</dbReference>
<dbReference type="RefSeq" id="WP_157344178.1">
    <property type="nucleotide sequence ID" value="NZ_WSEK01000004.1"/>
</dbReference>
<accession>A0A6L6XWY9</accession>
<dbReference type="InterPro" id="IPR028087">
    <property type="entry name" value="Tad_N"/>
</dbReference>
<feature type="domain" description="Putative Flp pilus-assembly TadG-like N-terminal" evidence="2">
    <location>
        <begin position="10"/>
        <end position="55"/>
    </location>
</feature>
<evidence type="ECO:0000313" key="3">
    <source>
        <dbReference type="EMBL" id="MVQ50966.1"/>
    </source>
</evidence>
<reference evidence="3 4" key="1">
    <citation type="submission" date="2019-12" db="EMBL/GenBank/DDBJ databases">
        <authorList>
            <person name="Huq M.A."/>
        </authorList>
    </citation>
    <scope>NUCLEOTIDE SEQUENCE [LARGE SCALE GENOMIC DNA]</scope>
    <source>
        <strain evidence="3 4">MAH-18</strain>
    </source>
</reference>
<keyword evidence="1" id="KW-0812">Transmembrane</keyword>
<evidence type="ECO:0000313" key="4">
    <source>
        <dbReference type="Proteomes" id="UP000473525"/>
    </source>
</evidence>
<comment type="caution">
    <text evidence="3">The sequence shown here is derived from an EMBL/GenBank/DDBJ whole genome shotgun (WGS) entry which is preliminary data.</text>
</comment>
<sequence>MRRRDRDECGQATLLIVGLAVVLLMTVAAVVDISAAYLRRQGLDTVADGAALQAADLGATGEEVYGGGVPEGRLELSADAVRRSIRDYLVASGAYASYPGLSFTVDVDPSTSSVTVHVTAPLDLPLAVPGSPEAATIGATGSAVVVAEP</sequence>
<keyword evidence="1" id="KW-1133">Transmembrane helix</keyword>
<dbReference type="AlphaFoldDB" id="A0A6L6XWY9"/>
<protein>
    <recommendedName>
        <fullName evidence="2">Putative Flp pilus-assembly TadG-like N-terminal domain-containing protein</fullName>
    </recommendedName>
</protein>
<gene>
    <name evidence="3" type="ORF">GON03_17400</name>
</gene>